<name>A0A1G2D1P0_9BACT</name>
<organism evidence="1 2">
    <name type="scientific">Candidatus Lloydbacteria bacterium RIFCSPHIGHO2_02_FULL_50_13</name>
    <dbReference type="NCBI Taxonomy" id="1798661"/>
    <lineage>
        <taxon>Bacteria</taxon>
        <taxon>Candidatus Lloydiibacteriota</taxon>
    </lineage>
</organism>
<sequence>MDTPQIPETLTYDREAIFRLIAELYFAMEDIDPSIAAPDEDMLDPVDRPVAPLVGQDIDASVPASPMLMFEDSYIELRENLFEQYLRFFTVLIDPLLTDPEGRKAFENFTLKEYGYAIRLRTPQPPKKKTKLTIVP</sequence>
<accession>A0A1G2D1P0</accession>
<proteinExistence type="predicted"/>
<dbReference type="AlphaFoldDB" id="A0A1G2D1P0"/>
<comment type="caution">
    <text evidence="1">The sequence shown here is derived from an EMBL/GenBank/DDBJ whole genome shotgun (WGS) entry which is preliminary data.</text>
</comment>
<dbReference type="STRING" id="1798661.A3D65_06085"/>
<reference evidence="1 2" key="1">
    <citation type="journal article" date="2016" name="Nat. Commun.">
        <title>Thousands of microbial genomes shed light on interconnected biogeochemical processes in an aquifer system.</title>
        <authorList>
            <person name="Anantharaman K."/>
            <person name="Brown C.T."/>
            <person name="Hug L.A."/>
            <person name="Sharon I."/>
            <person name="Castelle C.J."/>
            <person name="Probst A.J."/>
            <person name="Thomas B.C."/>
            <person name="Singh A."/>
            <person name="Wilkins M.J."/>
            <person name="Karaoz U."/>
            <person name="Brodie E.L."/>
            <person name="Williams K.H."/>
            <person name="Hubbard S.S."/>
            <person name="Banfield J.F."/>
        </authorList>
    </citation>
    <scope>NUCLEOTIDE SEQUENCE [LARGE SCALE GENOMIC DNA]</scope>
</reference>
<dbReference type="Proteomes" id="UP000177996">
    <property type="component" value="Unassembled WGS sequence"/>
</dbReference>
<dbReference type="EMBL" id="MHLL01000058">
    <property type="protein sequence ID" value="OGZ07529.1"/>
    <property type="molecule type" value="Genomic_DNA"/>
</dbReference>
<gene>
    <name evidence="1" type="ORF">A3D65_06085</name>
</gene>
<evidence type="ECO:0000313" key="2">
    <source>
        <dbReference type="Proteomes" id="UP000177996"/>
    </source>
</evidence>
<evidence type="ECO:0000313" key="1">
    <source>
        <dbReference type="EMBL" id="OGZ07529.1"/>
    </source>
</evidence>
<protein>
    <submittedName>
        <fullName evidence="1">Uncharacterized protein</fullName>
    </submittedName>
</protein>